<dbReference type="RefSeq" id="WP_376850365.1">
    <property type="nucleotide sequence ID" value="NZ_JBHSMF010000006.1"/>
</dbReference>
<sequence>MKLLIQSAMIFFGTLLAAAVVALGEPAQADTPFASSAPVQSASLR</sequence>
<feature type="chain" id="PRO_5046596144" evidence="1">
    <location>
        <begin position="30"/>
        <end position="45"/>
    </location>
</feature>
<comment type="caution">
    <text evidence="2">The sequence shown here is derived from an EMBL/GenBank/DDBJ whole genome shotgun (WGS) entry which is preliminary data.</text>
</comment>
<reference evidence="3" key="1">
    <citation type="journal article" date="2019" name="Int. J. Syst. Evol. Microbiol.">
        <title>The Global Catalogue of Microorganisms (GCM) 10K type strain sequencing project: providing services to taxonomists for standard genome sequencing and annotation.</title>
        <authorList>
            <consortium name="The Broad Institute Genomics Platform"/>
            <consortium name="The Broad Institute Genome Sequencing Center for Infectious Disease"/>
            <person name="Wu L."/>
            <person name="Ma J."/>
        </authorList>
    </citation>
    <scope>NUCLEOTIDE SEQUENCE [LARGE SCALE GENOMIC DNA]</scope>
    <source>
        <strain evidence="3">CCUG 57401</strain>
    </source>
</reference>
<evidence type="ECO:0000313" key="3">
    <source>
        <dbReference type="Proteomes" id="UP001596037"/>
    </source>
</evidence>
<keyword evidence="3" id="KW-1185">Reference proteome</keyword>
<protein>
    <submittedName>
        <fullName evidence="2">Uncharacterized protein</fullName>
    </submittedName>
</protein>
<evidence type="ECO:0000256" key="1">
    <source>
        <dbReference type="SAM" id="SignalP"/>
    </source>
</evidence>
<dbReference type="Proteomes" id="UP001596037">
    <property type="component" value="Unassembled WGS sequence"/>
</dbReference>
<dbReference type="EMBL" id="JBHSMF010000006">
    <property type="protein sequence ID" value="MFC5498309.1"/>
    <property type="molecule type" value="Genomic_DNA"/>
</dbReference>
<keyword evidence="1" id="KW-0732">Signal</keyword>
<organism evidence="2 3">
    <name type="scientific">Caenimonas terrae</name>
    <dbReference type="NCBI Taxonomy" id="696074"/>
    <lineage>
        <taxon>Bacteria</taxon>
        <taxon>Pseudomonadati</taxon>
        <taxon>Pseudomonadota</taxon>
        <taxon>Betaproteobacteria</taxon>
        <taxon>Burkholderiales</taxon>
        <taxon>Comamonadaceae</taxon>
        <taxon>Caenimonas</taxon>
    </lineage>
</organism>
<name>A0ABW0NHA9_9BURK</name>
<feature type="signal peptide" evidence="1">
    <location>
        <begin position="1"/>
        <end position="29"/>
    </location>
</feature>
<evidence type="ECO:0000313" key="2">
    <source>
        <dbReference type="EMBL" id="MFC5498309.1"/>
    </source>
</evidence>
<accession>A0ABW0NHA9</accession>
<proteinExistence type="predicted"/>
<gene>
    <name evidence="2" type="ORF">ACFPOE_12260</name>
</gene>